<evidence type="ECO:0000313" key="1">
    <source>
        <dbReference type="EMBL" id="ADE53200.1"/>
    </source>
</evidence>
<gene>
    <name evidence="1" type="ordered locus">Caka_0173</name>
</gene>
<keyword evidence="2" id="KW-1185">Reference proteome</keyword>
<dbReference type="Proteomes" id="UP000000925">
    <property type="component" value="Chromosome"/>
</dbReference>
<dbReference type="eggNOG" id="COG2204">
    <property type="taxonomic scope" value="Bacteria"/>
</dbReference>
<organism evidence="1 2">
    <name type="scientific">Coraliomargarita akajimensis (strain DSM 45221 / IAM 15411 / JCM 23193 / KCTC 12865 / 04OKA010-24)</name>
    <dbReference type="NCBI Taxonomy" id="583355"/>
    <lineage>
        <taxon>Bacteria</taxon>
        <taxon>Pseudomonadati</taxon>
        <taxon>Verrucomicrobiota</taxon>
        <taxon>Opitutia</taxon>
        <taxon>Puniceicoccales</taxon>
        <taxon>Coraliomargaritaceae</taxon>
        <taxon>Coraliomargarita</taxon>
    </lineage>
</organism>
<dbReference type="KEGG" id="caa:Caka_0173"/>
<dbReference type="EMBL" id="CP001998">
    <property type="protein sequence ID" value="ADE53200.1"/>
    <property type="molecule type" value="Genomic_DNA"/>
</dbReference>
<sequence length="418" mass="46921">MIHVLTQDSHVRSQLSMLLRDLGYTPHFTDNVESFPSDIQKDQKCETLLIDSRIEIQDTDLQQIKSARTNLHIIGFDVFDSLDTSIRNETPTHLDNSIVLPNQAHRAKTRLKNALRQTSTSPITHSSKKSKAPFAFKRASSSGIQASSRSINFSSKKQSAASGRARYLTTLSRSSERLFTQLKEASEQTVCILIGSDGSEFELAAREVNHLANHDRTPLQLLHSDLLELESLEKLERQANRDKAPITCYLGRTDDFDPQTIEVLRLFIEYLSNLRNPHLKLLLGHASDCEAFLHQDTEATVRSLIKRFPAYSIPALTERAEDIPVICQQILANLRTAHPFLLVGSITADAIDYLVSQRSQLSHSKLVRVLRNAIALSQRTSLSVEDIKNYGESDTTTQHLLESMADESYFPDQSAAIS</sequence>
<dbReference type="STRING" id="583355.Caka_0173"/>
<dbReference type="OrthoDB" id="7679005at2"/>
<reference evidence="1 2" key="1">
    <citation type="journal article" date="2010" name="Stand. Genomic Sci.">
        <title>Complete genome sequence of Coraliomargarita akajimensis type strain (04OKA010-24).</title>
        <authorList>
            <person name="Mavromatis K."/>
            <person name="Abt B."/>
            <person name="Brambilla E."/>
            <person name="Lapidus A."/>
            <person name="Copeland A."/>
            <person name="Deshpande S."/>
            <person name="Nolan M."/>
            <person name="Lucas S."/>
            <person name="Tice H."/>
            <person name="Cheng J.F."/>
            <person name="Han C."/>
            <person name="Detter J.C."/>
            <person name="Woyke T."/>
            <person name="Goodwin L."/>
            <person name="Pitluck S."/>
            <person name="Held B."/>
            <person name="Brettin T."/>
            <person name="Tapia R."/>
            <person name="Ivanova N."/>
            <person name="Mikhailova N."/>
            <person name="Pati A."/>
            <person name="Liolios K."/>
            <person name="Chen A."/>
            <person name="Palaniappan K."/>
            <person name="Land M."/>
            <person name="Hauser L."/>
            <person name="Chang Y.J."/>
            <person name="Jeffries C.D."/>
            <person name="Rohde M."/>
            <person name="Goker M."/>
            <person name="Bristow J."/>
            <person name="Eisen J.A."/>
            <person name="Markowitz V."/>
            <person name="Hugenholtz P."/>
            <person name="Klenk H.P."/>
            <person name="Kyrpides N.C."/>
        </authorList>
    </citation>
    <scope>NUCLEOTIDE SEQUENCE [LARGE SCALE GENOMIC DNA]</scope>
    <source>
        <strain evidence="2">DSM 45221 / IAM 15411 / JCM 23193 / KCTC 12865</strain>
    </source>
</reference>
<evidence type="ECO:0000313" key="2">
    <source>
        <dbReference type="Proteomes" id="UP000000925"/>
    </source>
</evidence>
<proteinExistence type="predicted"/>
<dbReference type="AlphaFoldDB" id="D5ELM5"/>
<dbReference type="RefSeq" id="WP_013041926.1">
    <property type="nucleotide sequence ID" value="NC_014008.1"/>
</dbReference>
<dbReference type="HOGENOM" id="CLU_656748_0_0_0"/>
<protein>
    <submittedName>
        <fullName evidence="1">Response regulator receiver protein</fullName>
    </submittedName>
</protein>
<name>D5ELM5_CORAD</name>
<accession>D5ELM5</accession>